<dbReference type="Gene3D" id="3.40.250.10">
    <property type="entry name" value="Rhodanese-like domain"/>
    <property type="match status" value="1"/>
</dbReference>
<dbReference type="PROSITE" id="PS50206">
    <property type="entry name" value="RHODANESE_3"/>
    <property type="match status" value="1"/>
</dbReference>
<feature type="signal peptide" evidence="1">
    <location>
        <begin position="1"/>
        <end position="19"/>
    </location>
</feature>
<dbReference type="AlphaFoldDB" id="A0A7S1UT73"/>
<dbReference type="EMBL" id="HBGK01009922">
    <property type="protein sequence ID" value="CAD9276224.1"/>
    <property type="molecule type" value="Transcribed_RNA"/>
</dbReference>
<feature type="chain" id="PRO_5030572854" description="Rhodanese domain-containing protein" evidence="1">
    <location>
        <begin position="20"/>
        <end position="181"/>
    </location>
</feature>
<sequence length="181" mass="19785">MRFAAVCVVLSTLSRRADAFIAHSPKNAILSFTTRPSTGVVTSSGRFMSSAGSSGTEVSLKHIGKEEMQSLVTQYEEHGREETKMLIIDVRNPDEISYTGKVSPNTVTLPLPALMQHNLFEKDEEEWEDLVGIPKPDLDETLIFTCAAGIRSIHAAKFAAASGYSKLVNYVGGANEWFYPG</sequence>
<dbReference type="SMART" id="SM00450">
    <property type="entry name" value="RHOD"/>
    <property type="match status" value="1"/>
</dbReference>
<name>A0A7S1UT73_9STRA</name>
<reference evidence="3" key="1">
    <citation type="submission" date="2021-01" db="EMBL/GenBank/DDBJ databases">
        <authorList>
            <person name="Corre E."/>
            <person name="Pelletier E."/>
            <person name="Niang G."/>
            <person name="Scheremetjew M."/>
            <person name="Finn R."/>
            <person name="Kale V."/>
            <person name="Holt S."/>
            <person name="Cochrane G."/>
            <person name="Meng A."/>
            <person name="Brown T."/>
            <person name="Cohen L."/>
        </authorList>
    </citation>
    <scope>NUCLEOTIDE SEQUENCE</scope>
    <source>
        <strain evidence="3">CCMP 410</strain>
    </source>
</reference>
<protein>
    <recommendedName>
        <fullName evidence="2">Rhodanese domain-containing protein</fullName>
    </recommendedName>
</protein>
<dbReference type="Pfam" id="PF00581">
    <property type="entry name" value="Rhodanese"/>
    <property type="match status" value="1"/>
</dbReference>
<evidence type="ECO:0000259" key="2">
    <source>
        <dbReference type="PROSITE" id="PS50206"/>
    </source>
</evidence>
<organism evidence="3">
    <name type="scientific">Grammatophora oceanica</name>
    <dbReference type="NCBI Taxonomy" id="210454"/>
    <lineage>
        <taxon>Eukaryota</taxon>
        <taxon>Sar</taxon>
        <taxon>Stramenopiles</taxon>
        <taxon>Ochrophyta</taxon>
        <taxon>Bacillariophyta</taxon>
        <taxon>Fragilariophyceae</taxon>
        <taxon>Fragilariophycidae</taxon>
        <taxon>Rhabdonematales</taxon>
        <taxon>Grammatophoraceae</taxon>
        <taxon>Grammatophora</taxon>
    </lineage>
</organism>
<gene>
    <name evidence="3" type="ORF">GOCE00092_LOCUS5132</name>
</gene>
<dbReference type="GO" id="GO:0004792">
    <property type="term" value="F:thiosulfate-cyanide sulfurtransferase activity"/>
    <property type="evidence" value="ECO:0007669"/>
    <property type="project" value="TreeGrafter"/>
</dbReference>
<dbReference type="InterPro" id="IPR001763">
    <property type="entry name" value="Rhodanese-like_dom"/>
</dbReference>
<dbReference type="PANTHER" id="PTHR44086:SF10">
    <property type="entry name" value="THIOSULFATE SULFURTRANSFERASE_RHODANESE-LIKE DOMAIN-CONTAINING PROTEIN 3"/>
    <property type="match status" value="1"/>
</dbReference>
<dbReference type="GO" id="GO:0005739">
    <property type="term" value="C:mitochondrion"/>
    <property type="evidence" value="ECO:0007669"/>
    <property type="project" value="TreeGrafter"/>
</dbReference>
<evidence type="ECO:0000313" key="3">
    <source>
        <dbReference type="EMBL" id="CAD9276224.1"/>
    </source>
</evidence>
<dbReference type="SUPFAM" id="SSF52821">
    <property type="entry name" value="Rhodanese/Cell cycle control phosphatase"/>
    <property type="match status" value="1"/>
</dbReference>
<accession>A0A7S1UT73</accession>
<dbReference type="InterPro" id="IPR036873">
    <property type="entry name" value="Rhodanese-like_dom_sf"/>
</dbReference>
<keyword evidence="1" id="KW-0732">Signal</keyword>
<evidence type="ECO:0000256" key="1">
    <source>
        <dbReference type="SAM" id="SignalP"/>
    </source>
</evidence>
<proteinExistence type="predicted"/>
<dbReference type="PANTHER" id="PTHR44086">
    <property type="entry name" value="THIOSULFATE SULFURTRANSFERASE RDL2, MITOCHONDRIAL-RELATED"/>
    <property type="match status" value="1"/>
</dbReference>
<feature type="domain" description="Rhodanese" evidence="2">
    <location>
        <begin position="81"/>
        <end position="179"/>
    </location>
</feature>